<dbReference type="InterPro" id="IPR018247">
    <property type="entry name" value="EF_Hand_1_Ca_BS"/>
</dbReference>
<feature type="region of interest" description="Disordered" evidence="1">
    <location>
        <begin position="576"/>
        <end position="640"/>
    </location>
</feature>
<comment type="caution">
    <text evidence="2">The sequence shown here is derived from an EMBL/GenBank/DDBJ whole genome shotgun (WGS) entry which is preliminary data.</text>
</comment>
<dbReference type="InterPro" id="IPR018822">
    <property type="entry name" value="UPF0646"/>
</dbReference>
<dbReference type="PROSITE" id="PS00018">
    <property type="entry name" value="EF_HAND_1"/>
    <property type="match status" value="1"/>
</dbReference>
<organism evidence="2 3">
    <name type="scientific">Cryoendolithus antarcticus</name>
    <dbReference type="NCBI Taxonomy" id="1507870"/>
    <lineage>
        <taxon>Eukaryota</taxon>
        <taxon>Fungi</taxon>
        <taxon>Dikarya</taxon>
        <taxon>Ascomycota</taxon>
        <taxon>Pezizomycotina</taxon>
        <taxon>Dothideomycetes</taxon>
        <taxon>Dothideomycetidae</taxon>
        <taxon>Cladosporiales</taxon>
        <taxon>Cladosporiaceae</taxon>
        <taxon>Cryoendolithus</taxon>
    </lineage>
</organism>
<feature type="region of interest" description="Disordered" evidence="1">
    <location>
        <begin position="690"/>
        <end position="845"/>
    </location>
</feature>
<feature type="compositionally biased region" description="Low complexity" evidence="1">
    <location>
        <begin position="805"/>
        <end position="817"/>
    </location>
</feature>
<dbReference type="AlphaFoldDB" id="A0A1V8T340"/>
<gene>
    <name evidence="2" type="ORF">B0A48_09928</name>
</gene>
<feature type="compositionally biased region" description="Basic and acidic residues" evidence="1">
    <location>
        <begin position="764"/>
        <end position="773"/>
    </location>
</feature>
<dbReference type="EMBL" id="NAJO01000018">
    <property type="protein sequence ID" value="OQO05833.1"/>
    <property type="molecule type" value="Genomic_DNA"/>
</dbReference>
<evidence type="ECO:0000313" key="3">
    <source>
        <dbReference type="Proteomes" id="UP000192596"/>
    </source>
</evidence>
<keyword evidence="3" id="KW-1185">Reference proteome</keyword>
<sequence length="845" mass="92178">MTTTATFPTLHPPLPEDTMDIASPGRMDHDIEIDFDEQLGGVDSALTDDERMMEDGEQTRPGTATDLDMTEAEVHDGLQEEEMHDDFDAGQYEAADPDDELIDYDDEEFAETTLVGEQDMLASEDAGVLAAPEPFPELAEASHDGEFGQDLADSAPAPDQVTVFGDEHVAATDFQSALSMVENAAPALSTIHEDVAEGDHLEAQGDEPESNALHVHAEGTVEDFDHDGALERSEVTNDVTHLEIDAPPAADYEAGDMPGTPTDTGLHPMTIRFADYDWPLFKSKRQPEGLLKDDNLVNLSLADLLTNCRQRIAIKLGEDISEEQEFVLAFDSLGLVVTQVGQPAFFPPGLHLLMISQGSNACGSITLNEVLEVYTRLCDNDVEMDDVPPLILTLSLQLRFERHLSLLRDAAGRGEGIPKLVNPTAEEIGEERYEDHHENEHALEEDAGNTHLDHTGAEDHGQHQEDYQEDQETAPHRAIYDDEEDQAAEIQDATSTGDINQVHIATGDYQNEHAAEATHQDGQAYDEVQDEEPYVEDGEGEYEAHRPELNHHEHVHDPAQTEDAAEPVDDAHAVEAHDAHAEEDDADEATVESGASSTTLRADQAEDTNGKYNNEDLFEWDDELSLTPPTSEPGREGEFDELDYLDDPEYVIETHQEGAQADETRDLGQNADHGYDYDDTHVDTLEEVAEDEVDQDDVDAHGSTVNAGVQVYDEADDLTNGDAPEATDADYTYEALEDEQAGVHPDQLDGGAATFEAPDEDAADDHTAPHARENGIVQPATPQSSSAAGLEDDIDFDDDTEAQHAAKTAASGSGAASPLGKRSFDEYENSYDDEGEPTPKKARAS</sequence>
<dbReference type="Proteomes" id="UP000192596">
    <property type="component" value="Unassembled WGS sequence"/>
</dbReference>
<feature type="compositionally biased region" description="Basic and acidic residues" evidence="1">
    <location>
        <begin position="48"/>
        <end position="58"/>
    </location>
</feature>
<feature type="compositionally biased region" description="Acidic residues" evidence="1">
    <location>
        <begin position="527"/>
        <end position="541"/>
    </location>
</feature>
<feature type="compositionally biased region" description="Acidic residues" evidence="1">
    <location>
        <begin position="790"/>
        <end position="800"/>
    </location>
</feature>
<proteinExistence type="predicted"/>
<dbReference type="InParanoid" id="A0A1V8T340"/>
<dbReference type="OrthoDB" id="5339076at2759"/>
<dbReference type="Pfam" id="PF10336">
    <property type="entry name" value="DUF2420"/>
    <property type="match status" value="2"/>
</dbReference>
<evidence type="ECO:0000256" key="1">
    <source>
        <dbReference type="SAM" id="MobiDB-lite"/>
    </source>
</evidence>
<feature type="region of interest" description="Disordered" evidence="1">
    <location>
        <begin position="34"/>
        <end position="68"/>
    </location>
</feature>
<feature type="compositionally biased region" description="Basic and acidic residues" evidence="1">
    <location>
        <begin position="451"/>
        <end position="466"/>
    </location>
</feature>
<name>A0A1V8T340_9PEZI</name>
<feature type="region of interest" description="Disordered" evidence="1">
    <location>
        <begin position="515"/>
        <end position="541"/>
    </location>
</feature>
<feature type="compositionally biased region" description="Acidic residues" evidence="1">
    <location>
        <begin position="581"/>
        <end position="590"/>
    </location>
</feature>
<evidence type="ECO:0000313" key="2">
    <source>
        <dbReference type="EMBL" id="OQO05833.1"/>
    </source>
</evidence>
<dbReference type="STRING" id="1507870.A0A1V8T340"/>
<feature type="region of interest" description="Disordered" evidence="1">
    <location>
        <begin position="450"/>
        <end position="473"/>
    </location>
</feature>
<protein>
    <submittedName>
        <fullName evidence="2">Uncharacterized protein</fullName>
    </submittedName>
</protein>
<reference evidence="3" key="1">
    <citation type="submission" date="2017-03" db="EMBL/GenBank/DDBJ databases">
        <title>Genomes of endolithic fungi from Antarctica.</title>
        <authorList>
            <person name="Coleine C."/>
            <person name="Masonjones S."/>
            <person name="Stajich J.E."/>
        </authorList>
    </citation>
    <scope>NUCLEOTIDE SEQUENCE [LARGE SCALE GENOMIC DNA]</scope>
    <source>
        <strain evidence="3">CCFEE 5527</strain>
    </source>
</reference>
<accession>A0A1V8T340</accession>
<feature type="compositionally biased region" description="Acidic residues" evidence="1">
    <location>
        <begin position="826"/>
        <end position="836"/>
    </location>
</feature>